<feature type="region of interest" description="Disordered" evidence="6">
    <location>
        <begin position="283"/>
        <end position="307"/>
    </location>
</feature>
<keyword evidence="3 5" id="KW-0833">Ubl conjugation pathway</keyword>
<comment type="caution">
    <text evidence="9">The sequence shown here is derived from an EMBL/GenBank/DDBJ whole genome shotgun (WGS) entry which is preliminary data.</text>
</comment>
<dbReference type="Pfam" id="PF04376">
    <property type="entry name" value="ATE_N"/>
    <property type="match status" value="1"/>
</dbReference>
<dbReference type="InterPro" id="IPR007472">
    <property type="entry name" value="N-end_Aminoacyl_Trfase_C"/>
</dbReference>
<comment type="function">
    <text evidence="5">Involved in the post-translational conjugation of arginine to the N-terminal aspartate or glutamate of a protein. This arginylation is required for degradation of the protein via the ubiquitin pathway.</text>
</comment>
<dbReference type="PIRSF" id="PIRSF037207">
    <property type="entry name" value="ATE1_euk"/>
    <property type="match status" value="1"/>
</dbReference>
<evidence type="ECO:0000313" key="9">
    <source>
        <dbReference type="EMBL" id="OMO86526.1"/>
    </source>
</evidence>
<dbReference type="Proteomes" id="UP000188268">
    <property type="component" value="Unassembled WGS sequence"/>
</dbReference>
<dbReference type="InterPro" id="IPR017137">
    <property type="entry name" value="Arg-tRNA-P_Trfase_1_euk"/>
</dbReference>
<feature type="region of interest" description="Disordered" evidence="6">
    <location>
        <begin position="208"/>
        <end position="228"/>
    </location>
</feature>
<dbReference type="EC" id="2.3.2.8" evidence="5"/>
<keyword evidence="10" id="KW-1185">Reference proteome</keyword>
<dbReference type="PANTHER" id="PTHR21367">
    <property type="entry name" value="ARGININE-TRNA-PROTEIN TRANSFERASE 1"/>
    <property type="match status" value="1"/>
</dbReference>
<feature type="compositionally biased region" description="Low complexity" evidence="6">
    <location>
        <begin position="116"/>
        <end position="129"/>
    </location>
</feature>
<dbReference type="EMBL" id="AWWV01009445">
    <property type="protein sequence ID" value="OMO86526.1"/>
    <property type="molecule type" value="Genomic_DNA"/>
</dbReference>
<dbReference type="GO" id="GO:0004057">
    <property type="term" value="F:arginyl-tRNA--protein transferase activity"/>
    <property type="evidence" value="ECO:0007669"/>
    <property type="project" value="UniProtKB-EC"/>
</dbReference>
<dbReference type="OrthoDB" id="74183at2759"/>
<dbReference type="InterPro" id="IPR016181">
    <property type="entry name" value="Acyl_CoA_acyltransferase"/>
</dbReference>
<keyword evidence="2 5" id="KW-0808">Transferase</keyword>
<comment type="similarity">
    <text evidence="1 5">Belongs to the R-transferase family.</text>
</comment>
<evidence type="ECO:0000259" key="7">
    <source>
        <dbReference type="Pfam" id="PF04376"/>
    </source>
</evidence>
<comment type="catalytic activity">
    <reaction evidence="5">
        <text>an N-terminal L-alpha-aminoacyl-[protein] + L-arginyl-tRNA(Arg) = an N-terminal L-arginyl-L-aminoacyl-[protein] + tRNA(Arg) + H(+)</text>
        <dbReference type="Rhea" id="RHEA:10208"/>
        <dbReference type="Rhea" id="RHEA-COMP:9658"/>
        <dbReference type="Rhea" id="RHEA-COMP:9673"/>
        <dbReference type="Rhea" id="RHEA-COMP:10636"/>
        <dbReference type="Rhea" id="RHEA-COMP:10638"/>
        <dbReference type="ChEBI" id="CHEBI:15378"/>
        <dbReference type="ChEBI" id="CHEBI:78442"/>
        <dbReference type="ChEBI" id="CHEBI:78513"/>
        <dbReference type="ChEBI" id="CHEBI:78597"/>
        <dbReference type="ChEBI" id="CHEBI:83562"/>
        <dbReference type="EC" id="2.3.2.8"/>
    </reaction>
</comment>
<evidence type="ECO:0000256" key="2">
    <source>
        <dbReference type="ARBA" id="ARBA00022679"/>
    </source>
</evidence>
<dbReference type="OMA" id="SDRMVYS"/>
<feature type="compositionally biased region" description="Low complexity" evidence="6">
    <location>
        <begin position="283"/>
        <end position="292"/>
    </location>
</feature>
<accession>A0A1R3IVC8</accession>
<feature type="domain" description="N-end aminoacyl transferase N-terminal" evidence="7">
    <location>
        <begin position="24"/>
        <end position="94"/>
    </location>
</feature>
<keyword evidence="4 5" id="KW-0012">Acyltransferase</keyword>
<protein>
    <recommendedName>
        <fullName evidence="5">Arginyl-tRNA--protein transferase</fullName>
        <ecNumber evidence="5">2.3.2.8</ecNumber>
    </recommendedName>
</protein>
<evidence type="ECO:0000259" key="8">
    <source>
        <dbReference type="Pfam" id="PF04377"/>
    </source>
</evidence>
<dbReference type="Gramene" id="OMO86526">
    <property type="protein sequence ID" value="OMO86526"/>
    <property type="gene ID" value="CCACVL1_09578"/>
</dbReference>
<sequence>MKNEASSSNSREESVVADCGRRRSSCGYCKSSGRTSISHGLWAHSITVHDYQDLLDRGWRRSGCFLYKPEMERTCCPSYTIRLKASDFVPSKEQLRVYRRIQRFLDGTLEERKPIEPSISSSAAEDSPSCGKKEENKAEEFMRHLSDKIDKVVLTYIESGEFPSGIQMPKASVKKVLPAKRKLSVEGSEDLLYSSNIAFQIAATLRRKQSTDMDVQQSRKSRHSAAENDLCPKSVAEKLVSSLNQLANLSRLSIRACNGHINFYSAGKSACSDGDVQIVALPEESGSGSKSSSAKKHKSSEHPQAKKRKLEIRLKRSSFDPEEYELYRRYQIKVHNDTPDRVTESSYRRFLVDTPLLFVSPSADGKVPPCGFGSFHQQYIIDGKLVAVGVIDILPKCLSSKYLFWDPDYAFLSLGKYSALQEIGWVKENQAYCASLQYYYLGYYIHSCNKMRYKAAYYPSELLCPLRYQWVAFHIARPLLDKKKYVVLSDFASLQDGESSQSCIPESVMESQHDNIGVDDSNDVRMDDNEEMIDFESDSSDDELDPETSSMESSAIDVGDLTNVLIGLRGSRLRYKDLQRAFGPTERNYLEAQLHSYQRVVGPELSERMVYSLG</sequence>
<dbReference type="STRING" id="210143.A0A1R3IVC8"/>
<dbReference type="InterPro" id="IPR007471">
    <property type="entry name" value="N-end_Aminoacyl_Trfase_N"/>
</dbReference>
<evidence type="ECO:0000313" key="10">
    <source>
        <dbReference type="Proteomes" id="UP000188268"/>
    </source>
</evidence>
<evidence type="ECO:0000256" key="3">
    <source>
        <dbReference type="ARBA" id="ARBA00022786"/>
    </source>
</evidence>
<feature type="region of interest" description="Disordered" evidence="6">
    <location>
        <begin position="115"/>
        <end position="137"/>
    </location>
</feature>
<dbReference type="GO" id="GO:0005737">
    <property type="term" value="C:cytoplasm"/>
    <property type="evidence" value="ECO:0007669"/>
    <property type="project" value="TreeGrafter"/>
</dbReference>
<proteinExistence type="inferred from homology"/>
<reference evidence="9 10" key="1">
    <citation type="submission" date="2013-09" db="EMBL/GenBank/DDBJ databases">
        <title>Corchorus capsularis genome sequencing.</title>
        <authorList>
            <person name="Alam M."/>
            <person name="Haque M.S."/>
            <person name="Islam M.S."/>
            <person name="Emdad E.M."/>
            <person name="Islam M.M."/>
            <person name="Ahmed B."/>
            <person name="Halim A."/>
            <person name="Hossen Q.M.M."/>
            <person name="Hossain M.Z."/>
            <person name="Ahmed R."/>
            <person name="Khan M.M."/>
            <person name="Islam R."/>
            <person name="Rashid M.M."/>
            <person name="Khan S.A."/>
            <person name="Rahman M.S."/>
            <person name="Alam M."/>
        </authorList>
    </citation>
    <scope>NUCLEOTIDE SEQUENCE [LARGE SCALE GENOMIC DNA]</scope>
    <source>
        <strain evidence="10">cv. CVL-1</strain>
        <tissue evidence="9">Whole seedling</tissue>
    </source>
</reference>
<evidence type="ECO:0000256" key="6">
    <source>
        <dbReference type="SAM" id="MobiDB-lite"/>
    </source>
</evidence>
<organism evidence="9 10">
    <name type="scientific">Corchorus capsularis</name>
    <name type="common">Jute</name>
    <dbReference type="NCBI Taxonomy" id="210143"/>
    <lineage>
        <taxon>Eukaryota</taxon>
        <taxon>Viridiplantae</taxon>
        <taxon>Streptophyta</taxon>
        <taxon>Embryophyta</taxon>
        <taxon>Tracheophyta</taxon>
        <taxon>Spermatophyta</taxon>
        <taxon>Magnoliopsida</taxon>
        <taxon>eudicotyledons</taxon>
        <taxon>Gunneridae</taxon>
        <taxon>Pentapetalae</taxon>
        <taxon>rosids</taxon>
        <taxon>malvids</taxon>
        <taxon>Malvales</taxon>
        <taxon>Malvaceae</taxon>
        <taxon>Grewioideae</taxon>
        <taxon>Apeibeae</taxon>
        <taxon>Corchorus</taxon>
    </lineage>
</organism>
<name>A0A1R3IVC8_COCAP</name>
<feature type="compositionally biased region" description="Basic residues" evidence="6">
    <location>
        <begin position="293"/>
        <end position="307"/>
    </location>
</feature>
<dbReference type="Pfam" id="PF04377">
    <property type="entry name" value="ATE_C"/>
    <property type="match status" value="1"/>
</dbReference>
<dbReference type="SUPFAM" id="SSF55729">
    <property type="entry name" value="Acyl-CoA N-acyltransferases (Nat)"/>
    <property type="match status" value="1"/>
</dbReference>
<dbReference type="AlphaFoldDB" id="A0A1R3IVC8"/>
<feature type="domain" description="N-end rule aminoacyl transferase C-terminal" evidence="8">
    <location>
        <begin position="322"/>
        <end position="464"/>
    </location>
</feature>
<evidence type="ECO:0000256" key="4">
    <source>
        <dbReference type="ARBA" id="ARBA00023315"/>
    </source>
</evidence>
<evidence type="ECO:0000256" key="5">
    <source>
        <dbReference type="PIRNR" id="PIRNR037207"/>
    </source>
</evidence>
<dbReference type="InterPro" id="IPR030700">
    <property type="entry name" value="N-end_Aminoacyl_Trfase"/>
</dbReference>
<gene>
    <name evidence="9" type="ORF">CCACVL1_09578</name>
</gene>
<dbReference type="PANTHER" id="PTHR21367:SF1">
    <property type="entry name" value="ARGINYL-TRNA--PROTEIN TRANSFERASE 1"/>
    <property type="match status" value="1"/>
</dbReference>
<evidence type="ECO:0000256" key="1">
    <source>
        <dbReference type="ARBA" id="ARBA00009991"/>
    </source>
</evidence>